<accession>A0A1A8X7H3</accession>
<dbReference type="Pfam" id="PF09216">
    <property type="entry name" value="Pfg27"/>
    <property type="match status" value="1"/>
</dbReference>
<keyword evidence="5" id="KW-1185">Reference proteome</keyword>
<dbReference type="SUPFAM" id="SSF89162">
    <property type="entry name" value="Gametocyte protein Pfg27"/>
    <property type="match status" value="1"/>
</dbReference>
<proteinExistence type="predicted"/>
<dbReference type="OrthoDB" id="373821at2759"/>
<reference evidence="4" key="1">
    <citation type="submission" date="2016-05" db="EMBL/GenBank/DDBJ databases">
        <authorList>
            <person name="Naeem Raeece"/>
        </authorList>
    </citation>
    <scope>NUCLEOTIDE SEQUENCE [LARGE SCALE GENOMIC DNA]</scope>
</reference>
<reference evidence="3 5" key="3">
    <citation type="submission" date="2016-06" db="EMBL/GenBank/DDBJ databases">
        <authorList>
            <consortium name="Pathogen Informatics"/>
        </authorList>
    </citation>
    <scope>NUCLEOTIDE SEQUENCE [LARGE SCALE GENOMIC DNA]</scope>
</reference>
<feature type="region of interest" description="Disordered" evidence="1">
    <location>
        <begin position="204"/>
        <end position="230"/>
    </location>
</feature>
<evidence type="ECO:0000313" key="5">
    <source>
        <dbReference type="Proteomes" id="UP000219813"/>
    </source>
</evidence>
<dbReference type="InterPro" id="IPR036469">
    <property type="entry name" value="Pfg27_sf"/>
</dbReference>
<dbReference type="Gene3D" id="1.10.3030.10">
    <property type="entry name" value="Gametocyte protein Pfg27"/>
    <property type="match status" value="1"/>
</dbReference>
<dbReference type="AlphaFoldDB" id="A0A1A8X7H3"/>
<dbReference type="EMBL" id="FLQW01006895">
    <property type="protein sequence ID" value="SBT01200.1"/>
    <property type="molecule type" value="Genomic_DNA"/>
</dbReference>
<evidence type="ECO:0000313" key="4">
    <source>
        <dbReference type="Proteomes" id="UP000078597"/>
    </source>
</evidence>
<sequence>MKNGESKEQSLNSENSPPHVYKYDLLKIGPVKEEVKKLGNIEFLATVDFLYYLLQYGTDKAKIFHMMEDPGNILNVVKQIELMEGCNFKDTTSRNKCVSRIKRRLNLIVIKGILTEEYCEQAIKYFWIEQKVDEEMSLKIDNQKSQKEKEDICYNETEIKRLISVLEKDKNIKFSEEMIENTIITIEDFLLDVLRITINEEPMKIPENPEDQPRRPYESLKENSITDRKN</sequence>
<feature type="compositionally biased region" description="Basic and acidic residues" evidence="1">
    <location>
        <begin position="211"/>
        <end position="230"/>
    </location>
</feature>
<dbReference type="GeneID" id="39871481"/>
<dbReference type="VEuPathDB" id="PlasmoDB:PmUG01_14016900"/>
<gene>
    <name evidence="3" type="primary">PmUG01_14016900</name>
    <name evidence="2" type="ORF">PMALA_080460</name>
    <name evidence="3" type="ORF">PMUG01_14016900</name>
</gene>
<organism evidence="2 4">
    <name type="scientific">Plasmodium malariae</name>
    <dbReference type="NCBI Taxonomy" id="5858"/>
    <lineage>
        <taxon>Eukaryota</taxon>
        <taxon>Sar</taxon>
        <taxon>Alveolata</taxon>
        <taxon>Apicomplexa</taxon>
        <taxon>Aconoidasida</taxon>
        <taxon>Haemosporida</taxon>
        <taxon>Plasmodiidae</taxon>
        <taxon>Plasmodium</taxon>
        <taxon>Plasmodium (Plasmodium)</taxon>
    </lineage>
</organism>
<evidence type="ECO:0000256" key="1">
    <source>
        <dbReference type="SAM" id="MobiDB-lite"/>
    </source>
</evidence>
<dbReference type="RefSeq" id="XP_028864074.1">
    <property type="nucleotide sequence ID" value="XM_029007713.1"/>
</dbReference>
<name>A0A1A8X7H3_PLAMA</name>
<dbReference type="Proteomes" id="UP000219813">
    <property type="component" value="Chromosome 14"/>
</dbReference>
<dbReference type="InterPro" id="IPR015299">
    <property type="entry name" value="Gamete_antigen_PLAspp"/>
</dbReference>
<protein>
    <submittedName>
        <fullName evidence="2">Gamete antigen 27/25 (G27/25)</fullName>
    </submittedName>
    <submittedName>
        <fullName evidence="3">Gamete antigen 27/25, putative</fullName>
    </submittedName>
</protein>
<dbReference type="EMBL" id="LT594635">
    <property type="protein sequence ID" value="SCP03116.1"/>
    <property type="molecule type" value="Genomic_DNA"/>
</dbReference>
<evidence type="ECO:0000313" key="2">
    <source>
        <dbReference type="EMBL" id="SBT01200.1"/>
    </source>
</evidence>
<dbReference type="KEGG" id="pmal:PMUG01_14016900"/>
<reference evidence="2" key="2">
    <citation type="submission" date="2016-05" db="EMBL/GenBank/DDBJ databases">
        <authorList>
            <person name="Lavstsen T."/>
            <person name="Jespersen J.S."/>
        </authorList>
    </citation>
    <scope>NUCLEOTIDE SEQUENCE [LARGE SCALE GENOMIC DNA]</scope>
</reference>
<evidence type="ECO:0000313" key="3">
    <source>
        <dbReference type="EMBL" id="SCP03116.1"/>
    </source>
</evidence>
<dbReference type="Proteomes" id="UP000078597">
    <property type="component" value="Unassembled WGS sequence"/>
</dbReference>